<gene>
    <name evidence="1" type="ORF">RFI_28763</name>
</gene>
<protein>
    <recommendedName>
        <fullName evidence="3">Reverse transcriptase domain-containing protein</fullName>
    </recommendedName>
</protein>
<comment type="caution">
    <text evidence="1">The sequence shown here is derived from an EMBL/GenBank/DDBJ whole genome shotgun (WGS) entry which is preliminary data.</text>
</comment>
<name>X6M6H1_RETFI</name>
<keyword evidence="2" id="KW-1185">Reference proteome</keyword>
<proteinExistence type="predicted"/>
<evidence type="ECO:0008006" key="3">
    <source>
        <dbReference type="Google" id="ProtNLM"/>
    </source>
</evidence>
<organism evidence="1 2">
    <name type="scientific">Reticulomyxa filosa</name>
    <dbReference type="NCBI Taxonomy" id="46433"/>
    <lineage>
        <taxon>Eukaryota</taxon>
        <taxon>Sar</taxon>
        <taxon>Rhizaria</taxon>
        <taxon>Retaria</taxon>
        <taxon>Foraminifera</taxon>
        <taxon>Monothalamids</taxon>
        <taxon>Reticulomyxidae</taxon>
        <taxon>Reticulomyxa</taxon>
    </lineage>
</organism>
<dbReference type="OrthoDB" id="3044497at2759"/>
<evidence type="ECO:0000313" key="1">
    <source>
        <dbReference type="EMBL" id="ETO08625.1"/>
    </source>
</evidence>
<accession>X6M6H1</accession>
<dbReference type="Proteomes" id="UP000023152">
    <property type="component" value="Unassembled WGS sequence"/>
</dbReference>
<sequence>MECLKYQDLRNWWTNVQTLLSDINILSLSMKYFIIGAPQGSALSPILLLMYQQSSINLFNTAYDTVMLFPTLELRRRQEEAKLYHKCISRFNGHNLGFAYKIWNESRPKTHLNYISLIDKLSTLSRGCIHEAEAGVEPDSHPIPNIPPMQIAMMPQSNKSPFAIFNEPTSDEILSSLDCIVIELIFDYYQRFSSLTRLKRKQKQRQTQRKQTFQTNKKIFLPIKNVIKTKQTLDHISEYVSDYSQIYYREIGFVNVLIIQDIRCTIFPSNLTDDQSFEKILLHSLIFSERKIIYRLITGKFILNDYLYNIQRSDSPGCIWCDEKDTVEHFLMKCLRIASRYQCIVTVNEAIHYWKPDVSIK</sequence>
<dbReference type="AlphaFoldDB" id="X6M6H1"/>
<reference evidence="1 2" key="1">
    <citation type="journal article" date="2013" name="Curr. Biol.">
        <title>The Genome of the Foraminiferan Reticulomyxa filosa.</title>
        <authorList>
            <person name="Glockner G."/>
            <person name="Hulsmann N."/>
            <person name="Schleicher M."/>
            <person name="Noegel A.A."/>
            <person name="Eichinger L."/>
            <person name="Gallinger C."/>
            <person name="Pawlowski J."/>
            <person name="Sierra R."/>
            <person name="Euteneuer U."/>
            <person name="Pillet L."/>
            <person name="Moustafa A."/>
            <person name="Platzer M."/>
            <person name="Groth M."/>
            <person name="Szafranski K."/>
            <person name="Schliwa M."/>
        </authorList>
    </citation>
    <scope>NUCLEOTIDE SEQUENCE [LARGE SCALE GENOMIC DNA]</scope>
</reference>
<evidence type="ECO:0000313" key="2">
    <source>
        <dbReference type="Proteomes" id="UP000023152"/>
    </source>
</evidence>
<dbReference type="EMBL" id="ASPP01024852">
    <property type="protein sequence ID" value="ETO08625.1"/>
    <property type="molecule type" value="Genomic_DNA"/>
</dbReference>